<keyword evidence="9 10" id="KW-0002">3D-structure</keyword>
<dbReference type="AlphaFoldDB" id="A0A0C1MLE8"/>
<proteinExistence type="evidence at protein level"/>
<keyword evidence="3" id="KW-0032">Aminotransferase</keyword>
<comment type="caution">
    <text evidence="7">The sequence shown here is derived from an EMBL/GenBank/DDBJ whole genome shotgun (WGS) entry which is preliminary data.</text>
</comment>
<keyword evidence="4" id="KW-0808">Transferase</keyword>
<evidence type="ECO:0000256" key="4">
    <source>
        <dbReference type="ARBA" id="ARBA00022679"/>
    </source>
</evidence>
<dbReference type="PDB" id="7N79">
    <property type="method" value="X-ray"/>
    <property type="resolution" value="1.98 A"/>
    <property type="chains" value="A/B=1-381"/>
</dbReference>
<comment type="similarity">
    <text evidence="2">Belongs to the class-I pyridoxal-phosphate-dependent aminotransferase family.</text>
</comment>
<evidence type="ECO:0000256" key="2">
    <source>
        <dbReference type="ARBA" id="ARBA00007441"/>
    </source>
</evidence>
<reference evidence="7 8" key="1">
    <citation type="submission" date="2014-12" db="EMBL/GenBank/DDBJ databases">
        <title>Draft Genome Sequence of Pseudoalteromonas luteoviolacea HI1.</title>
        <authorList>
            <person name="Asahina A.Y."/>
            <person name="Hadfield M.G."/>
        </authorList>
    </citation>
    <scope>NUCLEOTIDE SEQUENCE [LARGE SCALE GENOMIC DNA]</scope>
    <source>
        <strain evidence="7 8">HI1</strain>
    </source>
</reference>
<dbReference type="OrthoDB" id="3861823at2"/>
<accession>A0A0C1MLE8</accession>
<evidence type="ECO:0000256" key="3">
    <source>
        <dbReference type="ARBA" id="ARBA00022576"/>
    </source>
</evidence>
<evidence type="ECO:0000256" key="1">
    <source>
        <dbReference type="ARBA" id="ARBA00001933"/>
    </source>
</evidence>
<organism evidence="7 8">
    <name type="scientific">Pseudoalteromonas luteoviolacea</name>
    <dbReference type="NCBI Taxonomy" id="43657"/>
    <lineage>
        <taxon>Bacteria</taxon>
        <taxon>Pseudomonadati</taxon>
        <taxon>Pseudomonadota</taxon>
        <taxon>Gammaproteobacteria</taxon>
        <taxon>Alteromonadales</taxon>
        <taxon>Pseudoalteromonadaceae</taxon>
        <taxon>Pseudoalteromonas</taxon>
    </lineage>
</organism>
<dbReference type="Gene3D" id="3.90.1150.10">
    <property type="entry name" value="Aspartate Aminotransferase, domain 1"/>
    <property type="match status" value="1"/>
</dbReference>
<dbReference type="PDB" id="7RF9">
    <property type="method" value="X-ray"/>
    <property type="resolution" value="1.93 A"/>
    <property type="chains" value="A/B/C/D=1-381"/>
</dbReference>
<dbReference type="PDB" id="7RGB">
    <property type="method" value="X-ray"/>
    <property type="resolution" value="2.50 A"/>
    <property type="chains" value="A/B/C/D=1-381"/>
</dbReference>
<dbReference type="EMBL" id="JWIC01000004">
    <property type="protein sequence ID" value="KID57894.1"/>
    <property type="molecule type" value="Genomic_DNA"/>
</dbReference>
<dbReference type="InterPro" id="IPR004839">
    <property type="entry name" value="Aminotransferase_I/II_large"/>
</dbReference>
<dbReference type="InterPro" id="IPR050596">
    <property type="entry name" value="AspAT/PAT-like"/>
</dbReference>
<dbReference type="RefSeq" id="WP_039608190.1">
    <property type="nucleotide sequence ID" value="NZ_JWIC01000004.1"/>
</dbReference>
<dbReference type="Pfam" id="PF00155">
    <property type="entry name" value="Aminotran_1_2"/>
    <property type="match status" value="1"/>
</dbReference>
<dbReference type="GO" id="GO:0030170">
    <property type="term" value="F:pyridoxal phosphate binding"/>
    <property type="evidence" value="ECO:0007669"/>
    <property type="project" value="InterPro"/>
</dbReference>
<dbReference type="PANTHER" id="PTHR46383:SF1">
    <property type="entry name" value="ASPARTATE AMINOTRANSFERASE"/>
    <property type="match status" value="1"/>
</dbReference>
<dbReference type="Proteomes" id="UP000031327">
    <property type="component" value="Unassembled WGS sequence"/>
</dbReference>
<dbReference type="GO" id="GO:0008483">
    <property type="term" value="F:transaminase activity"/>
    <property type="evidence" value="ECO:0007669"/>
    <property type="project" value="UniProtKB-KW"/>
</dbReference>
<dbReference type="SMR" id="A0A0C1MLE8"/>
<dbReference type="InterPro" id="IPR015421">
    <property type="entry name" value="PyrdxlP-dep_Trfase_major"/>
</dbReference>
<dbReference type="InterPro" id="IPR015422">
    <property type="entry name" value="PyrdxlP-dep_Trfase_small"/>
</dbReference>
<dbReference type="InterPro" id="IPR015424">
    <property type="entry name" value="PyrdxlP-dep_Trfase"/>
</dbReference>
<keyword evidence="5" id="KW-0663">Pyridoxal phosphate</keyword>
<evidence type="ECO:0007829" key="10">
    <source>
        <dbReference type="PDB" id="7RF9"/>
    </source>
</evidence>
<evidence type="ECO:0000256" key="5">
    <source>
        <dbReference type="ARBA" id="ARBA00022898"/>
    </source>
</evidence>
<feature type="domain" description="Aminotransferase class I/classII large" evidence="6">
    <location>
        <begin position="48"/>
        <end position="359"/>
    </location>
</feature>
<dbReference type="CDD" id="cd00609">
    <property type="entry name" value="AAT_like"/>
    <property type="match status" value="1"/>
</dbReference>
<dbReference type="PANTHER" id="PTHR46383">
    <property type="entry name" value="ASPARTATE AMINOTRANSFERASE"/>
    <property type="match status" value="1"/>
</dbReference>
<reference evidence="9 10" key="2">
    <citation type="journal article" date="2021" name="Proc. Natl. Acad. Sci. U.S.A.">
        <title>A shared mechanistic pathway for pyridoxal phosphate-dependent arginine oxidases.</title>
        <authorList>
            <person name="Hoffarth E.R."/>
            <person name="Caddell Haatveit K."/>
            <person name="Kuatsjah E."/>
            <person name="MacNeil G.A."/>
            <person name="Saroya S."/>
            <person name="Walsby C.J."/>
            <person name="Eltis L.D."/>
            <person name="Houk K.N."/>
            <person name="Garcia-Borras M."/>
            <person name="Ryan K.S."/>
        </authorList>
    </citation>
    <scope>X-RAY CRYSTALLOGRAPHY (1.93 ANGSTROMS)</scope>
</reference>
<dbReference type="Gene3D" id="3.40.640.10">
    <property type="entry name" value="Type I PLP-dependent aspartate aminotransferase-like (Major domain)"/>
    <property type="match status" value="1"/>
</dbReference>
<evidence type="ECO:0000259" key="6">
    <source>
        <dbReference type="Pfam" id="PF00155"/>
    </source>
</evidence>
<sequence length="381" mass="43520">MNTDRYDSLTEVEVEGLSYLYNFADGHAYHDINEHYVDIINNLQRYWQEGKDHSIPDMEKAFKNQFAELIDSSTLHSTNHFSVCPTASNSIDIVAAWLHKENKRTALIEPAFDNLYLLLKRRGVDISAFDELALKNEHQLAQIVSSGDIDALFLVNPNNPTGLEMTESEFVYLVEQCKAHNITILLDRTFRIYGKTNFDDYQILEQSGIDYVVIEDTGKTWPTQDLKISLMVYSEAISSTMRLLYEEIFLCSSNFALALLKQFVAVTAKFGVDATIKNEVRRRSETINDALAGTGLKVFDNDEKCQLPLCWIDISATGYDDVSFAARLKEHDIAVLPGRFFYWNSKSQHTQFIRVSLMKPDAEFYEGIGKLKEAVTRILEK</sequence>
<dbReference type="GO" id="GO:0006520">
    <property type="term" value="P:amino acid metabolic process"/>
    <property type="evidence" value="ECO:0007669"/>
    <property type="project" value="InterPro"/>
</dbReference>
<protein>
    <recommendedName>
        <fullName evidence="6">Aminotransferase class I/classII large domain-containing protein</fullName>
    </recommendedName>
</protein>
<evidence type="ECO:0007829" key="9">
    <source>
        <dbReference type="PDB" id="7N79"/>
    </source>
</evidence>
<name>A0A0C1MLE8_9GAMM</name>
<evidence type="ECO:0000313" key="8">
    <source>
        <dbReference type="Proteomes" id="UP000031327"/>
    </source>
</evidence>
<gene>
    <name evidence="7" type="ORF">JF50_03865</name>
</gene>
<dbReference type="SUPFAM" id="SSF53383">
    <property type="entry name" value="PLP-dependent transferases"/>
    <property type="match status" value="1"/>
</dbReference>
<evidence type="ECO:0000313" key="7">
    <source>
        <dbReference type="EMBL" id="KID57894.1"/>
    </source>
</evidence>
<comment type="cofactor">
    <cofactor evidence="1">
        <name>pyridoxal 5'-phosphate</name>
        <dbReference type="ChEBI" id="CHEBI:597326"/>
    </cofactor>
</comment>